<dbReference type="EC" id="1.1.1.100" evidence="3 12"/>
<dbReference type="PANTHER" id="PTHR42879">
    <property type="entry name" value="3-OXOACYL-(ACYL-CARRIER-PROTEIN) REDUCTASE"/>
    <property type="match status" value="1"/>
</dbReference>
<feature type="binding site" evidence="11">
    <location>
        <position position="185"/>
    </location>
    <ligand>
        <name>NADP(+)</name>
        <dbReference type="ChEBI" id="CHEBI:58349"/>
    </ligand>
</feature>
<dbReference type="FunFam" id="3.40.50.720:FF:000037">
    <property type="entry name" value="3-oxoacyl-[acyl-carrier-protein] reductase FabG"/>
    <property type="match status" value="1"/>
</dbReference>
<protein>
    <recommendedName>
        <fullName evidence="3 12">3-oxoacyl-[acyl-carrier-protein] reductase</fullName>
        <ecNumber evidence="3 12">1.1.1.100</ecNumber>
    </recommendedName>
</protein>
<dbReference type="GO" id="GO:0004316">
    <property type="term" value="F:3-oxoacyl-[acyl-carrier-protein] reductase (NADPH) activity"/>
    <property type="evidence" value="ECO:0007669"/>
    <property type="project" value="UniProtKB-UniRule"/>
</dbReference>
<dbReference type="Proteomes" id="UP000886355">
    <property type="component" value="Unassembled WGS sequence"/>
</dbReference>
<dbReference type="AlphaFoldDB" id="A0A7C1B0Q9"/>
<feature type="domain" description="Ketoreductase" evidence="13">
    <location>
        <begin position="3"/>
        <end position="188"/>
    </location>
</feature>
<keyword evidence="5 12" id="KW-0276">Fatty acid metabolism</keyword>
<evidence type="ECO:0000256" key="12">
    <source>
        <dbReference type="RuleBase" id="RU366074"/>
    </source>
</evidence>
<dbReference type="NCBIfam" id="NF004197">
    <property type="entry name" value="PRK05653.1-1"/>
    <property type="match status" value="1"/>
</dbReference>
<comment type="function">
    <text evidence="12">Catalyzes the NADPH-dependent reduction of beta-ketoacyl-ACP substrates to beta-hydroxyacyl-ACP products, the first reductive step in the elongation cycle of fatty acid biosynthesis.</text>
</comment>
<dbReference type="SMART" id="SM00822">
    <property type="entry name" value="PKS_KR"/>
    <property type="match status" value="1"/>
</dbReference>
<evidence type="ECO:0000256" key="9">
    <source>
        <dbReference type="ARBA" id="ARBA00023160"/>
    </source>
</evidence>
<dbReference type="InterPro" id="IPR036291">
    <property type="entry name" value="NAD(P)-bd_dom_sf"/>
</dbReference>
<evidence type="ECO:0000256" key="6">
    <source>
        <dbReference type="ARBA" id="ARBA00022857"/>
    </source>
</evidence>
<dbReference type="PRINTS" id="PR00080">
    <property type="entry name" value="SDRFAMILY"/>
</dbReference>
<dbReference type="InterPro" id="IPR011284">
    <property type="entry name" value="3oxo_ACP_reduc"/>
</dbReference>
<proteinExistence type="inferred from homology"/>
<keyword evidence="9 12" id="KW-0275">Fatty acid biosynthesis</keyword>
<evidence type="ECO:0000256" key="3">
    <source>
        <dbReference type="ARBA" id="ARBA00012948"/>
    </source>
</evidence>
<keyword evidence="7 12" id="KW-0560">Oxidoreductase</keyword>
<name>A0A7C1B0Q9_9BACT</name>
<evidence type="ECO:0000256" key="8">
    <source>
        <dbReference type="ARBA" id="ARBA00023098"/>
    </source>
</evidence>
<dbReference type="NCBIfam" id="NF004200">
    <property type="entry name" value="PRK05653.1-5"/>
    <property type="match status" value="1"/>
</dbReference>
<evidence type="ECO:0000256" key="1">
    <source>
        <dbReference type="ARBA" id="ARBA00005194"/>
    </source>
</evidence>
<evidence type="ECO:0000256" key="2">
    <source>
        <dbReference type="ARBA" id="ARBA00006484"/>
    </source>
</evidence>
<comment type="catalytic activity">
    <reaction evidence="12">
        <text>a (3R)-hydroxyacyl-[ACP] + NADP(+) = a 3-oxoacyl-[ACP] + NADPH + H(+)</text>
        <dbReference type="Rhea" id="RHEA:17397"/>
        <dbReference type="Rhea" id="RHEA-COMP:9916"/>
        <dbReference type="Rhea" id="RHEA-COMP:9945"/>
        <dbReference type="ChEBI" id="CHEBI:15378"/>
        <dbReference type="ChEBI" id="CHEBI:57783"/>
        <dbReference type="ChEBI" id="CHEBI:58349"/>
        <dbReference type="ChEBI" id="CHEBI:78776"/>
        <dbReference type="ChEBI" id="CHEBI:78827"/>
        <dbReference type="EC" id="1.1.1.100"/>
    </reaction>
</comment>
<dbReference type="EMBL" id="DQZW01000205">
    <property type="protein sequence ID" value="HDL90120.1"/>
    <property type="molecule type" value="Genomic_DNA"/>
</dbReference>
<keyword evidence="4 12" id="KW-0444">Lipid biosynthesis</keyword>
<gene>
    <name evidence="14" type="primary">fabG</name>
    <name evidence="14" type="ORF">ENG14_04380</name>
</gene>
<feature type="binding site" evidence="11">
    <location>
        <position position="35"/>
    </location>
    <ligand>
        <name>NADP(+)</name>
        <dbReference type="ChEBI" id="CHEBI:58349"/>
    </ligand>
</feature>
<dbReference type="InterPro" id="IPR050259">
    <property type="entry name" value="SDR"/>
</dbReference>
<accession>A0A7C1B0Q9</accession>
<dbReference type="InterPro" id="IPR002347">
    <property type="entry name" value="SDR_fam"/>
</dbReference>
<evidence type="ECO:0000256" key="11">
    <source>
        <dbReference type="PIRSR" id="PIRSR611284-2"/>
    </source>
</evidence>
<dbReference type="CDD" id="cd05333">
    <property type="entry name" value="BKR_SDR_c"/>
    <property type="match status" value="1"/>
</dbReference>
<dbReference type="Gene3D" id="3.40.50.720">
    <property type="entry name" value="NAD(P)-binding Rossmann-like Domain"/>
    <property type="match status" value="1"/>
</dbReference>
<evidence type="ECO:0000256" key="7">
    <source>
        <dbReference type="ARBA" id="ARBA00023002"/>
    </source>
</evidence>
<feature type="binding site" evidence="11">
    <location>
        <begin position="9"/>
        <end position="12"/>
    </location>
    <ligand>
        <name>NADP(+)</name>
        <dbReference type="ChEBI" id="CHEBI:58349"/>
    </ligand>
</feature>
<feature type="binding site" evidence="11">
    <location>
        <position position="87"/>
    </location>
    <ligand>
        <name>NADP(+)</name>
        <dbReference type="ChEBI" id="CHEBI:58349"/>
    </ligand>
</feature>
<evidence type="ECO:0000256" key="10">
    <source>
        <dbReference type="PIRSR" id="PIRSR611284-1"/>
    </source>
</evidence>
<evidence type="ECO:0000256" key="4">
    <source>
        <dbReference type="ARBA" id="ARBA00022516"/>
    </source>
</evidence>
<comment type="similarity">
    <text evidence="2 12">Belongs to the short-chain dehydrogenases/reductases (SDR) family.</text>
</comment>
<reference evidence="14" key="1">
    <citation type="journal article" date="2020" name="mSystems">
        <title>Genome- and Community-Level Interaction Insights into Carbon Utilization and Element Cycling Functions of Hydrothermarchaeota in Hydrothermal Sediment.</title>
        <authorList>
            <person name="Zhou Z."/>
            <person name="Liu Y."/>
            <person name="Xu W."/>
            <person name="Pan J."/>
            <person name="Luo Z.H."/>
            <person name="Li M."/>
        </authorList>
    </citation>
    <scope>NUCLEOTIDE SEQUENCE [LARGE SCALE GENOMIC DNA]</scope>
    <source>
        <strain evidence="14">HyVt-19</strain>
    </source>
</reference>
<keyword evidence="6 11" id="KW-0521">NADP</keyword>
<dbReference type="PANTHER" id="PTHR42879:SF2">
    <property type="entry name" value="3-OXOACYL-[ACYL-CARRIER-PROTEIN] REDUCTASE FABG"/>
    <property type="match status" value="1"/>
</dbReference>
<comment type="subunit">
    <text evidence="12">Homotetramer.</text>
</comment>
<dbReference type="NCBIfam" id="NF005559">
    <property type="entry name" value="PRK07231.1"/>
    <property type="match status" value="1"/>
</dbReference>
<dbReference type="PRINTS" id="PR00081">
    <property type="entry name" value="GDHRDH"/>
</dbReference>
<dbReference type="GO" id="GO:0030497">
    <property type="term" value="P:fatty acid elongation"/>
    <property type="evidence" value="ECO:0007669"/>
    <property type="project" value="UniProtKB-ARBA"/>
</dbReference>
<keyword evidence="8 12" id="KW-0443">Lipid metabolism</keyword>
<feature type="binding site" evidence="11">
    <location>
        <begin position="152"/>
        <end position="156"/>
    </location>
    <ligand>
        <name>NADP(+)</name>
        <dbReference type="ChEBI" id="CHEBI:58349"/>
    </ligand>
</feature>
<dbReference type="InterPro" id="IPR057326">
    <property type="entry name" value="KR_dom"/>
</dbReference>
<feature type="active site" description="Proton acceptor" evidence="10">
    <location>
        <position position="152"/>
    </location>
</feature>
<dbReference type="NCBIfam" id="TIGR01830">
    <property type="entry name" value="3oxo_ACP_reduc"/>
    <property type="match status" value="1"/>
</dbReference>
<comment type="pathway">
    <text evidence="1 12">Lipid metabolism; fatty acid biosynthesis.</text>
</comment>
<dbReference type="PROSITE" id="PS00061">
    <property type="entry name" value="ADH_SHORT"/>
    <property type="match status" value="1"/>
</dbReference>
<evidence type="ECO:0000259" key="13">
    <source>
        <dbReference type="SMART" id="SM00822"/>
    </source>
</evidence>
<dbReference type="InterPro" id="IPR020904">
    <property type="entry name" value="Sc_DH/Rdtase_CS"/>
</dbReference>
<evidence type="ECO:0000256" key="5">
    <source>
        <dbReference type="ARBA" id="ARBA00022832"/>
    </source>
</evidence>
<sequence length="244" mass="26145">SKRVAVVTGASRGIGRAVAVALADAGCDVVVNFRTGREGAEETAKQIERKGVKAFLYQFDVSDPDDVSASFKGILEECGRIDILVNNAGITRDNIVVRMKLSEWEEVVRTNLTGVYLCSQAVIKPMLKQKWGRIINITSVVGFMGNAGQTNYTAAKAGIVGFTKSLARELASRNITVNAVAPGYIETDMTTALSDDVRSALVAQIPAGYVGKPEDVAHAVKFLASNEARYITGQVIHVNGGMYM</sequence>
<dbReference type="SUPFAM" id="SSF51735">
    <property type="entry name" value="NAD(P)-binding Rossmann-fold domains"/>
    <property type="match status" value="1"/>
</dbReference>
<comment type="caution">
    <text evidence="14">The sequence shown here is derived from an EMBL/GenBank/DDBJ whole genome shotgun (WGS) entry which is preliminary data.</text>
</comment>
<dbReference type="UniPathway" id="UPA00094"/>
<dbReference type="Pfam" id="PF13561">
    <property type="entry name" value="adh_short_C2"/>
    <property type="match status" value="1"/>
</dbReference>
<dbReference type="NCBIfam" id="NF009466">
    <property type="entry name" value="PRK12826.1-2"/>
    <property type="match status" value="1"/>
</dbReference>
<dbReference type="GO" id="GO:0051287">
    <property type="term" value="F:NAD binding"/>
    <property type="evidence" value="ECO:0007669"/>
    <property type="project" value="UniProtKB-UniRule"/>
</dbReference>
<evidence type="ECO:0000313" key="14">
    <source>
        <dbReference type="EMBL" id="HDL90120.1"/>
    </source>
</evidence>
<dbReference type="NCBIfam" id="NF009464">
    <property type="entry name" value="PRK12824.1"/>
    <property type="match status" value="1"/>
</dbReference>
<feature type="non-terminal residue" evidence="14">
    <location>
        <position position="1"/>
    </location>
</feature>
<organism evidence="14">
    <name type="scientific">Thermodesulforhabdus norvegica</name>
    <dbReference type="NCBI Taxonomy" id="39841"/>
    <lineage>
        <taxon>Bacteria</taxon>
        <taxon>Pseudomonadati</taxon>
        <taxon>Thermodesulfobacteriota</taxon>
        <taxon>Syntrophobacteria</taxon>
        <taxon>Syntrophobacterales</taxon>
        <taxon>Thermodesulforhabdaceae</taxon>
        <taxon>Thermodesulforhabdus</taxon>
    </lineage>
</organism>